<reference evidence="1" key="1">
    <citation type="submission" date="2019-12" db="EMBL/GenBank/DDBJ databases">
        <title>High-Quality draft genome sequences of three cyanobacteria isolated from the limestone walls of the Old Cathedral of Coimbra.</title>
        <authorList>
            <person name="Tiago I."/>
            <person name="Soares F."/>
            <person name="Portugal A."/>
        </authorList>
    </citation>
    <scope>NUCLEOTIDE SEQUENCE</scope>
    <source>
        <strain evidence="1">A</strain>
    </source>
</reference>
<comment type="caution">
    <text evidence="1">The sequence shown here is derived from an EMBL/GenBank/DDBJ whole genome shotgun (WGS) entry which is preliminary data.</text>
</comment>
<gene>
    <name evidence="1" type="ORF">GS601_05590</name>
</gene>
<organism evidence="1 2">
    <name type="scientific">Myxacorys almedinensis A</name>
    <dbReference type="NCBI Taxonomy" id="2690445"/>
    <lineage>
        <taxon>Bacteria</taxon>
        <taxon>Bacillati</taxon>
        <taxon>Cyanobacteriota</taxon>
        <taxon>Cyanophyceae</taxon>
        <taxon>Leptolyngbyales</taxon>
        <taxon>Leptolyngbyaceae</taxon>
        <taxon>Myxacorys</taxon>
        <taxon>Myxacorys almedinensis</taxon>
    </lineage>
</organism>
<evidence type="ECO:0000313" key="2">
    <source>
        <dbReference type="Proteomes" id="UP000646053"/>
    </source>
</evidence>
<keyword evidence="2" id="KW-1185">Reference proteome</keyword>
<protein>
    <recommendedName>
        <fullName evidence="3">BrnT family toxin</fullName>
    </recommendedName>
</protein>
<dbReference type="EMBL" id="WVIE01000005">
    <property type="protein sequence ID" value="NDJ16766.1"/>
    <property type="molecule type" value="Genomic_DNA"/>
</dbReference>
<dbReference type="AlphaFoldDB" id="A0A8J7Z2S4"/>
<sequence>MEFEWDEPKAASNLKKHSVSFKEAKTV</sequence>
<evidence type="ECO:0008006" key="3">
    <source>
        <dbReference type="Google" id="ProtNLM"/>
    </source>
</evidence>
<evidence type="ECO:0000313" key="1">
    <source>
        <dbReference type="EMBL" id="NDJ16766.1"/>
    </source>
</evidence>
<accession>A0A8J7Z2S4</accession>
<dbReference type="InterPro" id="IPR038573">
    <property type="entry name" value="BrnT_sf"/>
</dbReference>
<name>A0A8J7Z2S4_9CYAN</name>
<proteinExistence type="predicted"/>
<dbReference type="Proteomes" id="UP000646053">
    <property type="component" value="Unassembled WGS sequence"/>
</dbReference>
<dbReference type="Gene3D" id="3.10.450.530">
    <property type="entry name" value="Ribonuclease toxin, BrnT, of type II toxin-antitoxin system"/>
    <property type="match status" value="1"/>
</dbReference>